<proteinExistence type="predicted"/>
<comment type="caution">
    <text evidence="5">The sequence shown here is derived from an EMBL/GenBank/DDBJ whole genome shotgun (WGS) entry which is preliminary data.</text>
</comment>
<evidence type="ECO:0000256" key="1">
    <source>
        <dbReference type="ARBA" id="ARBA00001968"/>
    </source>
</evidence>
<accession>A0A6A4YU31</accession>
<comment type="cofactor">
    <cofactor evidence="1">
        <name>a divalent metal cation</name>
        <dbReference type="ChEBI" id="CHEBI:60240"/>
    </cofactor>
</comment>
<protein>
    <recommendedName>
        <fullName evidence="4">DDE Tnp4 domain-containing protein</fullName>
    </recommendedName>
</protein>
<organism evidence="5 6">
    <name type="scientific">Aphanomyces astaci</name>
    <name type="common">Crayfish plague agent</name>
    <dbReference type="NCBI Taxonomy" id="112090"/>
    <lineage>
        <taxon>Eukaryota</taxon>
        <taxon>Sar</taxon>
        <taxon>Stramenopiles</taxon>
        <taxon>Oomycota</taxon>
        <taxon>Saprolegniomycetes</taxon>
        <taxon>Saprolegniales</taxon>
        <taxon>Verrucalvaceae</taxon>
        <taxon>Aphanomyces</taxon>
    </lineage>
</organism>
<dbReference type="GO" id="GO:0046872">
    <property type="term" value="F:metal ion binding"/>
    <property type="evidence" value="ECO:0007669"/>
    <property type="project" value="UniProtKB-KW"/>
</dbReference>
<evidence type="ECO:0000313" key="5">
    <source>
        <dbReference type="EMBL" id="KAF0701969.1"/>
    </source>
</evidence>
<dbReference type="InterPro" id="IPR027806">
    <property type="entry name" value="HARBI1_dom"/>
</dbReference>
<gene>
    <name evidence="5" type="ORF">AaE_016203</name>
</gene>
<evidence type="ECO:0000313" key="6">
    <source>
        <dbReference type="Proteomes" id="UP000469452"/>
    </source>
</evidence>
<feature type="domain" description="DDE Tnp4" evidence="4">
    <location>
        <begin position="197"/>
        <end position="366"/>
    </location>
</feature>
<keyword evidence="2" id="KW-0479">Metal-binding</keyword>
<reference evidence="5 6" key="1">
    <citation type="submission" date="2019-06" db="EMBL/GenBank/DDBJ databases">
        <title>Genomics analysis of Aphanomyces spp. identifies a new class of oomycete effector associated with host adaptation.</title>
        <authorList>
            <person name="Gaulin E."/>
        </authorList>
    </citation>
    <scope>NUCLEOTIDE SEQUENCE [LARGE SCALE GENOMIC DNA]</scope>
    <source>
        <strain evidence="5 6">E</strain>
    </source>
</reference>
<dbReference type="Pfam" id="PF13359">
    <property type="entry name" value="DDE_Tnp_4"/>
    <property type="match status" value="1"/>
</dbReference>
<dbReference type="PANTHER" id="PTHR23080:SF141">
    <property type="entry name" value="TRANSPOSASE HELIX-TURN-HELIX DOMAIN-CONTAINING PROTEIN"/>
    <property type="match status" value="1"/>
</dbReference>
<sequence>MARRASLQGSQAAPPLTSRNISQGLALLTNLDQQRQAKRARYSTVRAEELDENLDSTSPIYDAFVDDQGPDGILTMNNFSPSEFNILWADIRQYLSKHWNTGSGRKSEVTGRDLLLMMLTSLKHCGSWDIVAAVFKQKSATFQKRVLTYIGVLHPFFMRKYVAVPAEKWTMSQLAANGDRFTNYPYARYATDVTFQQTNVPAGSYAEKKSYYSGKHSLYGHKVEVSVLPNGLAINCTKHYKGSVADKSIFDDNLEFHANGLAKQGDDDRLDDPERVGGARQWAVLVDKGYQGTQREVSAVLPTKKPIGGVLTADELRTNDRIASDRVIVENFFGRLKTLWSVCSDIYAWKRQNYDMLFQTCLALTNVHVRIHKLRAEDGDANTQYVNRLISIGSKIVKNKKAASRTYRSKRKVRLSLAMAAESAFTASDPGGSDTEIGSHSESDSGRLFY</sequence>
<name>A0A6A4YU31_APHAT</name>
<dbReference type="VEuPathDB" id="FungiDB:H257_11311"/>
<evidence type="ECO:0000256" key="3">
    <source>
        <dbReference type="SAM" id="MobiDB-lite"/>
    </source>
</evidence>
<evidence type="ECO:0000259" key="4">
    <source>
        <dbReference type="Pfam" id="PF13359"/>
    </source>
</evidence>
<dbReference type="PANTHER" id="PTHR23080">
    <property type="entry name" value="THAP DOMAIN PROTEIN"/>
    <property type="match status" value="1"/>
</dbReference>
<evidence type="ECO:0000256" key="2">
    <source>
        <dbReference type="ARBA" id="ARBA00022723"/>
    </source>
</evidence>
<feature type="region of interest" description="Disordered" evidence="3">
    <location>
        <begin position="426"/>
        <end position="450"/>
    </location>
</feature>
<dbReference type="AlphaFoldDB" id="A0A6A4YU31"/>
<feature type="compositionally biased region" description="Basic and acidic residues" evidence="3">
    <location>
        <begin position="437"/>
        <end position="450"/>
    </location>
</feature>
<dbReference type="Proteomes" id="UP000469452">
    <property type="component" value="Unassembled WGS sequence"/>
</dbReference>
<dbReference type="EMBL" id="VJMI01021337">
    <property type="protein sequence ID" value="KAF0701969.1"/>
    <property type="molecule type" value="Genomic_DNA"/>
</dbReference>